<dbReference type="InterPro" id="IPR002765">
    <property type="entry name" value="UPF0145_YbjQ-like"/>
</dbReference>
<dbReference type="Proteomes" id="UP000191661">
    <property type="component" value="Unassembled WGS sequence"/>
</dbReference>
<reference evidence="1 2" key="1">
    <citation type="submission" date="2014-12" db="EMBL/GenBank/DDBJ databases">
        <title>Genome sequence of Methanobrevibacter arboriphilicus DH1, DSM1125.</title>
        <authorList>
            <person name="Poehlein A."/>
            <person name="Thauer R.K."/>
            <person name="Seedorf H."/>
            <person name="Daniel R."/>
        </authorList>
    </citation>
    <scope>NUCLEOTIDE SEQUENCE [LARGE SCALE GENOMIC DNA]</scope>
    <source>
        <strain evidence="1 2">DH1</strain>
    </source>
</reference>
<evidence type="ECO:0000313" key="1">
    <source>
        <dbReference type="EMBL" id="OQD58914.1"/>
    </source>
</evidence>
<protein>
    <submittedName>
        <fullName evidence="1">Uncharacterized protein</fullName>
    </submittedName>
</protein>
<dbReference type="Pfam" id="PF01906">
    <property type="entry name" value="YbjQ_1"/>
    <property type="match status" value="1"/>
</dbReference>
<comment type="caution">
    <text evidence="1">The sequence shown here is derived from an EMBL/GenBank/DDBJ whole genome shotgun (WGS) entry which is preliminary data.</text>
</comment>
<dbReference type="InterPro" id="IPR035439">
    <property type="entry name" value="UPF0145_dom_sf"/>
</dbReference>
<accession>A0A1V6N2N3</accession>
<sequence>MEYIISTESHIFGYKIIGTKGFVYGLTVRSKAVIGEISDGLKNIVSGKNLSLY</sequence>
<dbReference type="SUPFAM" id="SSF117782">
    <property type="entry name" value="YbjQ-like"/>
    <property type="match status" value="1"/>
</dbReference>
<name>A0A1V6N2N3_METAZ</name>
<dbReference type="AlphaFoldDB" id="A0A1V6N2N3"/>
<gene>
    <name evidence="1" type="ORF">MBBAR_6c00240</name>
</gene>
<dbReference type="RefSeq" id="WP_080459979.1">
    <property type="nucleotide sequence ID" value="NZ_BBET01000021.1"/>
</dbReference>
<dbReference type="EMBL" id="JXMW01000006">
    <property type="protein sequence ID" value="OQD58914.1"/>
    <property type="molecule type" value="Genomic_DNA"/>
</dbReference>
<organism evidence="1 2">
    <name type="scientific">Methanobrevibacter arboriphilus JCM 13429 = DSM 1125</name>
    <dbReference type="NCBI Taxonomy" id="1300164"/>
    <lineage>
        <taxon>Archaea</taxon>
        <taxon>Methanobacteriati</taxon>
        <taxon>Methanobacteriota</taxon>
        <taxon>Methanomada group</taxon>
        <taxon>Methanobacteria</taxon>
        <taxon>Methanobacteriales</taxon>
        <taxon>Methanobacteriaceae</taxon>
        <taxon>Methanobrevibacter</taxon>
    </lineage>
</organism>
<proteinExistence type="predicted"/>
<keyword evidence="2" id="KW-1185">Reference proteome</keyword>
<evidence type="ECO:0000313" key="2">
    <source>
        <dbReference type="Proteomes" id="UP000191661"/>
    </source>
</evidence>